<name>A0A1X2HLR1_SYNRA</name>
<evidence type="ECO:0000256" key="3">
    <source>
        <dbReference type="ARBA" id="ARBA00023015"/>
    </source>
</evidence>
<dbReference type="InterPro" id="IPR036390">
    <property type="entry name" value="WH_DNA-bd_sf"/>
</dbReference>
<evidence type="ECO:0000259" key="9">
    <source>
        <dbReference type="SMART" id="SM00415"/>
    </source>
</evidence>
<dbReference type="Pfam" id="PF00447">
    <property type="entry name" value="HSF_DNA-bind"/>
    <property type="match status" value="1"/>
</dbReference>
<dbReference type="PANTHER" id="PTHR10015:SF427">
    <property type="entry name" value="HEAT SHOCK FACTOR PROTEIN"/>
    <property type="match status" value="1"/>
</dbReference>
<dbReference type="FunFam" id="1.10.10.10:FF:000027">
    <property type="entry name" value="Heat shock transcription factor 1"/>
    <property type="match status" value="1"/>
</dbReference>
<dbReference type="GO" id="GO:0003700">
    <property type="term" value="F:DNA-binding transcription factor activity"/>
    <property type="evidence" value="ECO:0007669"/>
    <property type="project" value="InterPro"/>
</dbReference>
<comment type="similarity">
    <text evidence="2 7">Belongs to the HSF family.</text>
</comment>
<dbReference type="InterPro" id="IPR000232">
    <property type="entry name" value="HSF_DNA-bd"/>
</dbReference>
<feature type="compositionally biased region" description="Polar residues" evidence="8">
    <location>
        <begin position="222"/>
        <end position="232"/>
    </location>
</feature>
<dbReference type="InParanoid" id="A0A1X2HLR1"/>
<dbReference type="STRING" id="13706.A0A1X2HLR1"/>
<proteinExistence type="inferred from homology"/>
<evidence type="ECO:0000313" key="11">
    <source>
        <dbReference type="Proteomes" id="UP000242180"/>
    </source>
</evidence>
<keyword evidence="4 10" id="KW-0238">DNA-binding</keyword>
<gene>
    <name evidence="10" type="ORF">BCR43DRAFT_484868</name>
</gene>
<dbReference type="OrthoDB" id="60033at2759"/>
<comment type="subcellular location">
    <subcellularLocation>
        <location evidence="1">Nucleus</location>
    </subcellularLocation>
</comment>
<dbReference type="EMBL" id="MCGN01000002">
    <property type="protein sequence ID" value="ORZ00222.1"/>
    <property type="molecule type" value="Genomic_DNA"/>
</dbReference>
<evidence type="ECO:0000256" key="2">
    <source>
        <dbReference type="ARBA" id="ARBA00006403"/>
    </source>
</evidence>
<protein>
    <submittedName>
        <fullName evidence="10">HSF-type DNA-binding-domain-containing protein</fullName>
    </submittedName>
</protein>
<dbReference type="GO" id="GO:0043565">
    <property type="term" value="F:sequence-specific DNA binding"/>
    <property type="evidence" value="ECO:0007669"/>
    <property type="project" value="InterPro"/>
</dbReference>
<evidence type="ECO:0000256" key="7">
    <source>
        <dbReference type="RuleBase" id="RU004020"/>
    </source>
</evidence>
<comment type="caution">
    <text evidence="10">The sequence shown here is derived from an EMBL/GenBank/DDBJ whole genome shotgun (WGS) entry which is preliminary data.</text>
</comment>
<dbReference type="InterPro" id="IPR036388">
    <property type="entry name" value="WH-like_DNA-bd_sf"/>
</dbReference>
<dbReference type="GO" id="GO:0005634">
    <property type="term" value="C:nucleus"/>
    <property type="evidence" value="ECO:0007669"/>
    <property type="project" value="UniProtKB-SubCell"/>
</dbReference>
<dbReference type="Proteomes" id="UP000242180">
    <property type="component" value="Unassembled WGS sequence"/>
</dbReference>
<feature type="region of interest" description="Disordered" evidence="8">
    <location>
        <begin position="185"/>
        <end position="232"/>
    </location>
</feature>
<dbReference type="AlphaFoldDB" id="A0A1X2HLR1"/>
<keyword evidence="5" id="KW-0804">Transcription</keyword>
<accession>A0A1X2HLR1</accession>
<dbReference type="Gene3D" id="1.10.10.10">
    <property type="entry name" value="Winged helix-like DNA-binding domain superfamily/Winged helix DNA-binding domain"/>
    <property type="match status" value="1"/>
</dbReference>
<dbReference type="PANTHER" id="PTHR10015">
    <property type="entry name" value="HEAT SHOCK TRANSCRIPTION FACTOR"/>
    <property type="match status" value="1"/>
</dbReference>
<dbReference type="SUPFAM" id="SSF46785">
    <property type="entry name" value="Winged helix' DNA-binding domain"/>
    <property type="match status" value="1"/>
</dbReference>
<keyword evidence="3" id="KW-0805">Transcription regulation</keyword>
<evidence type="ECO:0000256" key="8">
    <source>
        <dbReference type="SAM" id="MobiDB-lite"/>
    </source>
</evidence>
<evidence type="ECO:0000256" key="4">
    <source>
        <dbReference type="ARBA" id="ARBA00023125"/>
    </source>
</evidence>
<evidence type="ECO:0000256" key="5">
    <source>
        <dbReference type="ARBA" id="ARBA00023163"/>
    </source>
</evidence>
<keyword evidence="6" id="KW-0539">Nucleus</keyword>
<evidence type="ECO:0000313" key="10">
    <source>
        <dbReference type="EMBL" id="ORZ00222.1"/>
    </source>
</evidence>
<keyword evidence="11" id="KW-1185">Reference proteome</keyword>
<sequence length="232" mass="27372">MVEDKDEKLITWSPSGDQFVIHNLNEFPRTVLPQYFKHSNYPSFVRQLNMYGFHKVANARQIDKQMIAFQHPDFLRGDTNRLQRIKRNLRRHRTTALGPYERLISPSRLQENNSKERDAAPLIAHMESALDDLEMKITGVHADLKSFRSIIYDQQQTLNRMIDIFSSSSNRMRLPQSPYIQSRLTHIQQHQQPQHRQHQQQPLPELPPPPAQGGMYQPRWYNDNNSAHTDRQ</sequence>
<dbReference type="OMA" id="PLIAHME"/>
<evidence type="ECO:0000256" key="6">
    <source>
        <dbReference type="ARBA" id="ARBA00023242"/>
    </source>
</evidence>
<organism evidence="10 11">
    <name type="scientific">Syncephalastrum racemosum</name>
    <name type="common">Filamentous fungus</name>
    <dbReference type="NCBI Taxonomy" id="13706"/>
    <lineage>
        <taxon>Eukaryota</taxon>
        <taxon>Fungi</taxon>
        <taxon>Fungi incertae sedis</taxon>
        <taxon>Mucoromycota</taxon>
        <taxon>Mucoromycotina</taxon>
        <taxon>Mucoromycetes</taxon>
        <taxon>Mucorales</taxon>
        <taxon>Syncephalastraceae</taxon>
        <taxon>Syncephalastrum</taxon>
    </lineage>
</organism>
<evidence type="ECO:0000256" key="1">
    <source>
        <dbReference type="ARBA" id="ARBA00004123"/>
    </source>
</evidence>
<reference evidence="10 11" key="1">
    <citation type="submission" date="2016-07" db="EMBL/GenBank/DDBJ databases">
        <title>Pervasive Adenine N6-methylation of Active Genes in Fungi.</title>
        <authorList>
            <consortium name="DOE Joint Genome Institute"/>
            <person name="Mondo S.J."/>
            <person name="Dannebaum R.O."/>
            <person name="Kuo R.C."/>
            <person name="Labutti K."/>
            <person name="Haridas S."/>
            <person name="Kuo A."/>
            <person name="Salamov A."/>
            <person name="Ahrendt S.R."/>
            <person name="Lipzen A."/>
            <person name="Sullivan W."/>
            <person name="Andreopoulos W.B."/>
            <person name="Clum A."/>
            <person name="Lindquist E."/>
            <person name="Daum C."/>
            <person name="Ramamoorthy G.K."/>
            <person name="Gryganskyi A."/>
            <person name="Culley D."/>
            <person name="Magnuson J.K."/>
            <person name="James T.Y."/>
            <person name="O'Malley M.A."/>
            <person name="Stajich J.E."/>
            <person name="Spatafora J.W."/>
            <person name="Visel A."/>
            <person name="Grigoriev I.V."/>
        </authorList>
    </citation>
    <scope>NUCLEOTIDE SEQUENCE [LARGE SCALE GENOMIC DNA]</scope>
    <source>
        <strain evidence="10 11">NRRL 2496</strain>
    </source>
</reference>
<dbReference type="PRINTS" id="PR00056">
    <property type="entry name" value="HSFDOMAIN"/>
</dbReference>
<dbReference type="SMART" id="SM00415">
    <property type="entry name" value="HSF"/>
    <property type="match status" value="1"/>
</dbReference>
<feature type="domain" description="HSF-type DNA-binding" evidence="9">
    <location>
        <begin position="1"/>
        <end position="88"/>
    </location>
</feature>